<evidence type="ECO:0000313" key="3">
    <source>
        <dbReference type="EMBL" id="CAL5999960.1"/>
    </source>
</evidence>
<keyword evidence="1" id="KW-0812">Transmembrane</keyword>
<dbReference type="EMBL" id="CAXDID020000040">
    <property type="protein sequence ID" value="CAL5999960.1"/>
    <property type="molecule type" value="Genomic_DNA"/>
</dbReference>
<keyword evidence="4" id="KW-1185">Reference proteome</keyword>
<feature type="transmembrane region" description="Helical" evidence="1">
    <location>
        <begin position="200"/>
        <end position="219"/>
    </location>
</feature>
<sequence>MLPKKLQCKKYVELCYLGILKQIESNQYQKQIFLVFLVLLDCSFINSSKIGCDVTFRLAILVDLISVKQFCFCGSVAWISSCQTILTEQFAALLARIGFDKVNEVSDQMKSAKCSIYKYSSPRQSRFLVSAPEISDFEVSAALRRLCLNGTRVLSRTGRISTFHTRIKYQVKDQSYRIKYGVNLIYSIEIQFISKYNFQIFQLTITDMLFLICYFFVLFKNITQNFMKNLTKLK</sequence>
<dbReference type="AlphaFoldDB" id="A0AA86R9M1"/>
<accession>A0AA86R9M1</accession>
<proteinExistence type="predicted"/>
<gene>
    <name evidence="3" type="ORF">HINF_LOCUS16470</name>
    <name evidence="2" type="ORF">HINF_LOCUS57551</name>
</gene>
<organism evidence="2">
    <name type="scientific">Hexamita inflata</name>
    <dbReference type="NCBI Taxonomy" id="28002"/>
    <lineage>
        <taxon>Eukaryota</taxon>
        <taxon>Metamonada</taxon>
        <taxon>Diplomonadida</taxon>
        <taxon>Hexamitidae</taxon>
        <taxon>Hexamitinae</taxon>
        <taxon>Hexamita</taxon>
    </lineage>
</organism>
<reference evidence="3 4" key="2">
    <citation type="submission" date="2024-07" db="EMBL/GenBank/DDBJ databases">
        <authorList>
            <person name="Akdeniz Z."/>
        </authorList>
    </citation>
    <scope>NUCLEOTIDE SEQUENCE [LARGE SCALE GENOMIC DNA]</scope>
</reference>
<name>A0AA86R9M1_9EUKA</name>
<keyword evidence="1" id="KW-1133">Transmembrane helix</keyword>
<protein>
    <submittedName>
        <fullName evidence="3">Hypothetical_protein</fullName>
    </submittedName>
</protein>
<comment type="caution">
    <text evidence="2">The sequence shown here is derived from an EMBL/GenBank/DDBJ whole genome shotgun (WGS) entry which is preliminary data.</text>
</comment>
<dbReference type="EMBL" id="CATOUU010001064">
    <property type="protein sequence ID" value="CAI9969906.1"/>
    <property type="molecule type" value="Genomic_DNA"/>
</dbReference>
<reference evidence="2" key="1">
    <citation type="submission" date="2023-06" db="EMBL/GenBank/DDBJ databases">
        <authorList>
            <person name="Kurt Z."/>
        </authorList>
    </citation>
    <scope>NUCLEOTIDE SEQUENCE</scope>
</reference>
<evidence type="ECO:0000313" key="4">
    <source>
        <dbReference type="Proteomes" id="UP001642409"/>
    </source>
</evidence>
<dbReference type="Proteomes" id="UP001642409">
    <property type="component" value="Unassembled WGS sequence"/>
</dbReference>
<evidence type="ECO:0000313" key="2">
    <source>
        <dbReference type="EMBL" id="CAI9969906.1"/>
    </source>
</evidence>
<keyword evidence="1" id="KW-0472">Membrane</keyword>
<evidence type="ECO:0000256" key="1">
    <source>
        <dbReference type="SAM" id="Phobius"/>
    </source>
</evidence>